<name>A0ABR1Z549_9PEZI</name>
<evidence type="ECO:0000313" key="8">
    <source>
        <dbReference type="EMBL" id="KAK8247520.1"/>
    </source>
</evidence>
<feature type="transmembrane region" description="Helical" evidence="6">
    <location>
        <begin position="206"/>
        <end position="226"/>
    </location>
</feature>
<evidence type="ECO:0000256" key="5">
    <source>
        <dbReference type="ARBA" id="ARBA00038359"/>
    </source>
</evidence>
<feature type="transmembrane region" description="Helical" evidence="6">
    <location>
        <begin position="87"/>
        <end position="110"/>
    </location>
</feature>
<evidence type="ECO:0000256" key="4">
    <source>
        <dbReference type="ARBA" id="ARBA00023136"/>
    </source>
</evidence>
<reference evidence="8 9" key="1">
    <citation type="submission" date="2024-04" db="EMBL/GenBank/DDBJ databases">
        <title>Phyllosticta paracitricarpa is synonymous to the EU quarantine fungus P. citricarpa based on phylogenomic analyses.</title>
        <authorList>
            <consortium name="Lawrence Berkeley National Laboratory"/>
            <person name="Van Ingen-Buijs V.A."/>
            <person name="Van Westerhoven A.C."/>
            <person name="Haridas S."/>
            <person name="Skiadas P."/>
            <person name="Martin F."/>
            <person name="Groenewald J.Z."/>
            <person name="Crous P.W."/>
            <person name="Seidl M.F."/>
        </authorList>
    </citation>
    <scope>NUCLEOTIDE SEQUENCE [LARGE SCALE GENOMIC DNA]</scope>
    <source>
        <strain evidence="8 9">CBS 123374</strain>
    </source>
</reference>
<dbReference type="PANTHER" id="PTHR33048:SF129">
    <property type="entry name" value="INTEGRAL MEMBRANE PROTEIN-RELATED"/>
    <property type="match status" value="1"/>
</dbReference>
<proteinExistence type="inferred from homology"/>
<dbReference type="Proteomes" id="UP001492380">
    <property type="component" value="Unassembled WGS sequence"/>
</dbReference>
<evidence type="ECO:0000256" key="2">
    <source>
        <dbReference type="ARBA" id="ARBA00022692"/>
    </source>
</evidence>
<keyword evidence="2 6" id="KW-0812">Transmembrane</keyword>
<evidence type="ECO:0000256" key="1">
    <source>
        <dbReference type="ARBA" id="ARBA00004141"/>
    </source>
</evidence>
<evidence type="ECO:0000256" key="3">
    <source>
        <dbReference type="ARBA" id="ARBA00022989"/>
    </source>
</evidence>
<dbReference type="InterPro" id="IPR052337">
    <property type="entry name" value="SAT4-like"/>
</dbReference>
<comment type="similarity">
    <text evidence="5">Belongs to the SAT4 family.</text>
</comment>
<evidence type="ECO:0000256" key="6">
    <source>
        <dbReference type="SAM" id="Phobius"/>
    </source>
</evidence>
<feature type="domain" description="Rhodopsin" evidence="7">
    <location>
        <begin position="29"/>
        <end position="271"/>
    </location>
</feature>
<dbReference type="InterPro" id="IPR049326">
    <property type="entry name" value="Rhodopsin_dom_fungi"/>
</dbReference>
<feature type="transmembrane region" description="Helical" evidence="6">
    <location>
        <begin position="14"/>
        <end position="32"/>
    </location>
</feature>
<dbReference type="Pfam" id="PF20684">
    <property type="entry name" value="Fung_rhodopsin"/>
    <property type="match status" value="1"/>
</dbReference>
<dbReference type="EMBL" id="JBBWRZ010000001">
    <property type="protein sequence ID" value="KAK8247520.1"/>
    <property type="molecule type" value="Genomic_DNA"/>
</dbReference>
<dbReference type="PANTHER" id="PTHR33048">
    <property type="entry name" value="PTH11-LIKE INTEGRAL MEMBRANE PROTEIN (AFU_ORTHOLOGUE AFUA_5G11245)"/>
    <property type="match status" value="1"/>
</dbReference>
<feature type="transmembrane region" description="Helical" evidence="6">
    <location>
        <begin position="122"/>
        <end position="153"/>
    </location>
</feature>
<protein>
    <recommendedName>
        <fullName evidence="7">Rhodopsin domain-containing protein</fullName>
    </recommendedName>
</protein>
<feature type="non-terminal residue" evidence="8">
    <location>
        <position position="285"/>
    </location>
</feature>
<comment type="caution">
    <text evidence="8">The sequence shown here is derived from an EMBL/GenBank/DDBJ whole genome shotgun (WGS) entry which is preliminary data.</text>
</comment>
<gene>
    <name evidence="8" type="ORF">HDK90DRAFT_521968</name>
</gene>
<comment type="subcellular location">
    <subcellularLocation>
        <location evidence="1">Membrane</location>
        <topology evidence="1">Multi-pass membrane protein</topology>
    </subcellularLocation>
</comment>
<sequence length="285" mass="31733">MADSSDRPTILRELLISLAALSCFMMMCRIYARYFLLRIPGADDALAVVAWIFLLGFTACDFSGTFYGSGQRGDKVSPTSRRTLMKIIPSGLLLYFVASGLIRLSIAAFLPRLNRERRFLLFVYALSTGIVLITIASFLTYCFQCHPVVALWINKKGGITCMTMKHEAALFNVHASFGIFFDVLLLLAPIWVLHQNMMFSLRVVRIAFVFAVGIFAIVAGVIRFAYIVNKNDSGPKKDMTHLVFRGIIWTNLEAHCGLWVACAPALQSLLRQIPSPVPVVVPDKS</sequence>
<keyword evidence="9" id="KW-1185">Reference proteome</keyword>
<feature type="transmembrane region" description="Helical" evidence="6">
    <location>
        <begin position="173"/>
        <end position="194"/>
    </location>
</feature>
<keyword evidence="4 6" id="KW-0472">Membrane</keyword>
<keyword evidence="3 6" id="KW-1133">Transmembrane helix</keyword>
<evidence type="ECO:0000259" key="7">
    <source>
        <dbReference type="Pfam" id="PF20684"/>
    </source>
</evidence>
<feature type="transmembrane region" description="Helical" evidence="6">
    <location>
        <begin position="44"/>
        <end position="67"/>
    </location>
</feature>
<organism evidence="8 9">
    <name type="scientific">Phyllosticta capitalensis</name>
    <dbReference type="NCBI Taxonomy" id="121624"/>
    <lineage>
        <taxon>Eukaryota</taxon>
        <taxon>Fungi</taxon>
        <taxon>Dikarya</taxon>
        <taxon>Ascomycota</taxon>
        <taxon>Pezizomycotina</taxon>
        <taxon>Dothideomycetes</taxon>
        <taxon>Dothideomycetes incertae sedis</taxon>
        <taxon>Botryosphaeriales</taxon>
        <taxon>Phyllostictaceae</taxon>
        <taxon>Phyllosticta</taxon>
    </lineage>
</organism>
<evidence type="ECO:0000313" key="9">
    <source>
        <dbReference type="Proteomes" id="UP001492380"/>
    </source>
</evidence>
<accession>A0ABR1Z549</accession>